<organism evidence="1 2">
    <name type="scientific">Mycolicibacterium smegmatis (strain MKD8)</name>
    <name type="common">Mycobacterium smegmatis</name>
    <dbReference type="NCBI Taxonomy" id="1214915"/>
    <lineage>
        <taxon>Bacteria</taxon>
        <taxon>Bacillati</taxon>
        <taxon>Actinomycetota</taxon>
        <taxon>Actinomycetes</taxon>
        <taxon>Mycobacteriales</taxon>
        <taxon>Mycobacteriaceae</taxon>
        <taxon>Mycolicibacterium</taxon>
    </lineage>
</organism>
<dbReference type="Proteomes" id="UP000011200">
    <property type="component" value="Chromosome"/>
</dbReference>
<dbReference type="RefSeq" id="WP_003894293.1">
    <property type="nucleotide sequence ID" value="NZ_CP027541.1"/>
</dbReference>
<accession>A0A2U9PRC3</accession>
<reference evidence="1 2" key="1">
    <citation type="journal article" date="2013" name="Genome Announc.">
        <title>Draft genome sequence of MKD8, a conjugal recipient Mycobacterium smegmatis strain.</title>
        <authorList>
            <person name="Gray T.A."/>
            <person name="Palumbo M.J."/>
            <person name="Derbyshire K.M."/>
        </authorList>
    </citation>
    <scope>NUCLEOTIDE SEQUENCE [LARGE SCALE GENOMIC DNA]</scope>
    <source>
        <strain evidence="1 2">MKD8</strain>
    </source>
</reference>
<name>A0A2U9PRC3_MYCSE</name>
<gene>
    <name evidence="1" type="ORF">D806_028810</name>
</gene>
<sequence>MSEWPTLSEGFEAGCPIADLVLSLSIGFTLREWHDMRTANTTPEEASND</sequence>
<evidence type="ECO:0000313" key="1">
    <source>
        <dbReference type="EMBL" id="AWT53855.1"/>
    </source>
</evidence>
<protein>
    <submittedName>
        <fullName evidence="1">Uncharacterized protein</fullName>
    </submittedName>
</protein>
<reference evidence="2" key="2">
    <citation type="submission" date="2018-03" db="EMBL/GenBank/DDBJ databases">
        <authorList>
            <person name="Derbyshire K."/>
            <person name="Gray T.A."/>
            <person name="Champion M."/>
        </authorList>
    </citation>
    <scope>NUCLEOTIDE SEQUENCE [LARGE SCALE GENOMIC DNA]</scope>
    <source>
        <strain evidence="2">MKD8</strain>
    </source>
</reference>
<evidence type="ECO:0000313" key="2">
    <source>
        <dbReference type="Proteomes" id="UP000011200"/>
    </source>
</evidence>
<dbReference type="AlphaFoldDB" id="A0A2U9PRC3"/>
<proteinExistence type="predicted"/>
<dbReference type="EMBL" id="CP027541">
    <property type="protein sequence ID" value="AWT53855.1"/>
    <property type="molecule type" value="Genomic_DNA"/>
</dbReference>